<evidence type="ECO:0000313" key="1">
    <source>
        <dbReference type="EMBL" id="SPO49459.1"/>
    </source>
</evidence>
<sequence length="61" mass="6734">MLKSASFFAKFGAKEQPIFARKGELRGGAQAHFLQASAEQQKLSFCVQMCMLALITKIVVQ</sequence>
<proteinExistence type="predicted"/>
<organism evidence="1">
    <name type="scientific">Ligilactobacillus acidipiscis</name>
    <dbReference type="NCBI Taxonomy" id="89059"/>
    <lineage>
        <taxon>Bacteria</taxon>
        <taxon>Bacillati</taxon>
        <taxon>Bacillota</taxon>
        <taxon>Bacilli</taxon>
        <taxon>Lactobacillales</taxon>
        <taxon>Lactobacillaceae</taxon>
        <taxon>Ligilactobacillus</taxon>
    </lineage>
</organism>
<keyword evidence="1" id="KW-0614">Plasmid</keyword>
<accession>A0A2R8FG85</accession>
<name>A0A2R8FG85_9LACO</name>
<dbReference type="EMBL" id="LT996085">
    <property type="protein sequence ID" value="SPO49459.1"/>
    <property type="molecule type" value="Genomic_DNA"/>
</dbReference>
<dbReference type="AlphaFoldDB" id="A0A2R8FG85"/>
<reference evidence="1" key="1">
    <citation type="submission" date="2018-03" db="EMBL/GenBank/DDBJ databases">
        <authorList>
            <person name="Keele B.F."/>
        </authorList>
    </citation>
    <scope>NUCLEOTIDE SEQUENCE</scope>
    <source>
        <strain evidence="1">ACA-DC 1533</strain>
    </source>
</reference>
<geneLocation type="plasmid" evidence="1">
    <name>pLAC2</name>
</geneLocation>
<gene>
    <name evidence="1" type="ORF">PLAC02_P53</name>
</gene>
<protein>
    <submittedName>
        <fullName evidence="1">Uncharacterized protein</fullName>
    </submittedName>
</protein>